<dbReference type="GO" id="GO:0005737">
    <property type="term" value="C:cytoplasm"/>
    <property type="evidence" value="ECO:0007669"/>
    <property type="project" value="TreeGrafter"/>
</dbReference>
<dbReference type="Gene3D" id="1.10.3970.10">
    <property type="entry name" value="BSD domain"/>
    <property type="match status" value="1"/>
</dbReference>
<feature type="compositionally biased region" description="Basic and acidic residues" evidence="1">
    <location>
        <begin position="286"/>
        <end position="305"/>
    </location>
</feature>
<organism evidence="3 4">
    <name type="scientific">Cephalotus follicularis</name>
    <name type="common">Albany pitcher plant</name>
    <dbReference type="NCBI Taxonomy" id="3775"/>
    <lineage>
        <taxon>Eukaryota</taxon>
        <taxon>Viridiplantae</taxon>
        <taxon>Streptophyta</taxon>
        <taxon>Embryophyta</taxon>
        <taxon>Tracheophyta</taxon>
        <taxon>Spermatophyta</taxon>
        <taxon>Magnoliopsida</taxon>
        <taxon>eudicotyledons</taxon>
        <taxon>Gunneridae</taxon>
        <taxon>Pentapetalae</taxon>
        <taxon>rosids</taxon>
        <taxon>fabids</taxon>
        <taxon>Oxalidales</taxon>
        <taxon>Cephalotaceae</taxon>
        <taxon>Cephalotus</taxon>
    </lineage>
</organism>
<dbReference type="EMBL" id="BDDD01000304">
    <property type="protein sequence ID" value="GAV63343.1"/>
    <property type="molecule type" value="Genomic_DNA"/>
</dbReference>
<sequence length="375" mass="42120">FFKSVTSDDPQPEDSTISPAPNPTPTPTSDWSFSGIIKTLASKSETYRRDLEELTSGLKKETAVIRQAASRAVKDLPSSLEVGATVAQESLESVGQAFDDISSSVWKSTATIISRGKKESYDNNSNSYANNHNNNDNNERLSKRYSRFEMQLRALQCDASTYCVEPEDEEEYEKWRLGFVFDEREKDIEDLLRENGVIGDIYKEVLPGRVADAVTFWTRYFYRVHKLKEAEDARVKLVKRAILGQEEEDLSWDFDDGGGEEEENNGSLLRQVPRDGVERNDDDDDGKVVEEGKEGIGDTSCKDSDISIVSSQPSMAEEADVGWDEIEDTGSNDESKAEAFGSSRRADLRKRLTAADEEEDLSWDIEDDDDEPVKP</sequence>
<dbReference type="SUPFAM" id="SSF140383">
    <property type="entry name" value="BSD domain-like"/>
    <property type="match status" value="1"/>
</dbReference>
<dbReference type="AlphaFoldDB" id="A0A1Q3B6E5"/>
<gene>
    <name evidence="3" type="ORF">CFOL_v3_06861</name>
</gene>
<dbReference type="SMART" id="SM00751">
    <property type="entry name" value="BSD"/>
    <property type="match status" value="1"/>
</dbReference>
<feature type="non-terminal residue" evidence="3">
    <location>
        <position position="1"/>
    </location>
</feature>
<accession>A0A1Q3B6E5</accession>
<comment type="caution">
    <text evidence="3">The sequence shown here is derived from an EMBL/GenBank/DDBJ whole genome shotgun (WGS) entry which is preliminary data.</text>
</comment>
<dbReference type="PANTHER" id="PTHR16019">
    <property type="entry name" value="SYNAPSE-ASSOCIATED PROTEIN"/>
    <property type="match status" value="1"/>
</dbReference>
<name>A0A1Q3B6E5_CEPFO</name>
<feature type="compositionally biased region" description="Acidic residues" evidence="1">
    <location>
        <begin position="355"/>
        <end position="375"/>
    </location>
</feature>
<feature type="compositionally biased region" description="Low complexity" evidence="1">
    <location>
        <begin position="122"/>
        <end position="136"/>
    </location>
</feature>
<feature type="non-terminal residue" evidence="3">
    <location>
        <position position="375"/>
    </location>
</feature>
<dbReference type="Proteomes" id="UP000187406">
    <property type="component" value="Unassembled WGS sequence"/>
</dbReference>
<evidence type="ECO:0000259" key="2">
    <source>
        <dbReference type="PROSITE" id="PS50858"/>
    </source>
</evidence>
<proteinExistence type="predicted"/>
<feature type="compositionally biased region" description="Basic and acidic residues" evidence="1">
    <location>
        <begin position="344"/>
        <end position="354"/>
    </location>
</feature>
<feature type="region of interest" description="Disordered" evidence="1">
    <location>
        <begin position="1"/>
        <end position="33"/>
    </location>
</feature>
<feature type="region of interest" description="Disordered" evidence="1">
    <location>
        <begin position="251"/>
        <end position="375"/>
    </location>
</feature>
<dbReference type="Pfam" id="PF03909">
    <property type="entry name" value="BSD"/>
    <property type="match status" value="1"/>
</dbReference>
<keyword evidence="4" id="KW-1185">Reference proteome</keyword>
<feature type="compositionally biased region" description="Acidic residues" evidence="1">
    <location>
        <begin position="251"/>
        <end position="264"/>
    </location>
</feature>
<dbReference type="InterPro" id="IPR051494">
    <property type="entry name" value="BSD_domain-containing"/>
</dbReference>
<dbReference type="InParanoid" id="A0A1Q3B6E5"/>
<evidence type="ECO:0000256" key="1">
    <source>
        <dbReference type="SAM" id="MobiDB-lite"/>
    </source>
</evidence>
<protein>
    <submittedName>
        <fullName evidence="3">BSD domain-containing protein</fullName>
    </submittedName>
</protein>
<dbReference type="InterPro" id="IPR005607">
    <property type="entry name" value="BSD_dom"/>
</dbReference>
<feature type="region of interest" description="Disordered" evidence="1">
    <location>
        <begin position="119"/>
        <end position="139"/>
    </location>
</feature>
<evidence type="ECO:0000313" key="3">
    <source>
        <dbReference type="EMBL" id="GAV63343.1"/>
    </source>
</evidence>
<dbReference type="PANTHER" id="PTHR16019:SF24">
    <property type="entry name" value="BSD DOMAIN-CONTAINING PROTEIN"/>
    <property type="match status" value="1"/>
</dbReference>
<reference evidence="4" key="1">
    <citation type="submission" date="2016-04" db="EMBL/GenBank/DDBJ databases">
        <title>Cephalotus genome sequencing.</title>
        <authorList>
            <person name="Fukushima K."/>
            <person name="Hasebe M."/>
            <person name="Fang X."/>
        </authorList>
    </citation>
    <scope>NUCLEOTIDE SEQUENCE [LARGE SCALE GENOMIC DNA]</scope>
    <source>
        <strain evidence="4">cv. St1</strain>
    </source>
</reference>
<feature type="compositionally biased region" description="Acidic residues" evidence="1">
    <location>
        <begin position="317"/>
        <end position="331"/>
    </location>
</feature>
<evidence type="ECO:0000313" key="4">
    <source>
        <dbReference type="Proteomes" id="UP000187406"/>
    </source>
</evidence>
<dbReference type="InterPro" id="IPR035925">
    <property type="entry name" value="BSD_dom_sf"/>
</dbReference>
<dbReference type="OrthoDB" id="73788at2759"/>
<dbReference type="PROSITE" id="PS50858">
    <property type="entry name" value="BSD"/>
    <property type="match status" value="1"/>
</dbReference>
<dbReference type="FunCoup" id="A0A1Q3B6E5">
    <property type="interactions" value="1577"/>
</dbReference>
<feature type="domain" description="BSD" evidence="2">
    <location>
        <begin position="175"/>
        <end position="228"/>
    </location>
</feature>